<protein>
    <recommendedName>
        <fullName evidence="9">ArnT-like N-terminal domain-containing protein</fullName>
    </recommendedName>
</protein>
<evidence type="ECO:0000256" key="5">
    <source>
        <dbReference type="ARBA" id="ARBA00022692"/>
    </source>
</evidence>
<comment type="subcellular location">
    <subcellularLocation>
        <location evidence="1">Cell membrane</location>
        <topology evidence="1">Multi-pass membrane protein</topology>
    </subcellularLocation>
</comment>
<dbReference type="EMBL" id="PEZJ01000013">
    <property type="protein sequence ID" value="PIS14031.1"/>
    <property type="molecule type" value="Genomic_DNA"/>
</dbReference>
<evidence type="ECO:0000313" key="10">
    <source>
        <dbReference type="EMBL" id="PIS14031.1"/>
    </source>
</evidence>
<evidence type="ECO:0000256" key="8">
    <source>
        <dbReference type="SAM" id="Phobius"/>
    </source>
</evidence>
<feature type="transmembrane region" description="Helical" evidence="8">
    <location>
        <begin position="55"/>
        <end position="76"/>
    </location>
</feature>
<feature type="transmembrane region" description="Helical" evidence="8">
    <location>
        <begin position="115"/>
        <end position="132"/>
    </location>
</feature>
<feature type="transmembrane region" description="Helical" evidence="8">
    <location>
        <begin position="341"/>
        <end position="357"/>
    </location>
</feature>
<keyword evidence="5 8" id="KW-0812">Transmembrane</keyword>
<dbReference type="GO" id="GO:0005886">
    <property type="term" value="C:plasma membrane"/>
    <property type="evidence" value="ECO:0007669"/>
    <property type="project" value="UniProtKB-SubCell"/>
</dbReference>
<accession>A0A2H0WN06</accession>
<dbReference type="GO" id="GO:0009103">
    <property type="term" value="P:lipopolysaccharide biosynthetic process"/>
    <property type="evidence" value="ECO:0007669"/>
    <property type="project" value="UniProtKB-ARBA"/>
</dbReference>
<keyword evidence="2" id="KW-1003">Cell membrane</keyword>
<dbReference type="PANTHER" id="PTHR33908">
    <property type="entry name" value="MANNOSYLTRANSFERASE YKCB-RELATED"/>
    <property type="match status" value="1"/>
</dbReference>
<keyword evidence="3" id="KW-0328">Glycosyltransferase</keyword>
<evidence type="ECO:0000256" key="7">
    <source>
        <dbReference type="ARBA" id="ARBA00023136"/>
    </source>
</evidence>
<organism evidence="10 11">
    <name type="scientific">Candidatus Shapirobacteria bacterium CG09_land_8_20_14_0_10_47_13</name>
    <dbReference type="NCBI Taxonomy" id="1974481"/>
    <lineage>
        <taxon>Bacteria</taxon>
        <taxon>Candidatus Shapironibacteriota</taxon>
    </lineage>
</organism>
<evidence type="ECO:0000256" key="3">
    <source>
        <dbReference type="ARBA" id="ARBA00022676"/>
    </source>
</evidence>
<dbReference type="GO" id="GO:0000030">
    <property type="term" value="F:mannosyltransferase activity"/>
    <property type="evidence" value="ECO:0007669"/>
    <property type="project" value="InterPro"/>
</dbReference>
<reference evidence="11" key="1">
    <citation type="submission" date="2017-09" db="EMBL/GenBank/DDBJ databases">
        <title>Depth-based differentiation of microbial function through sediment-hosted aquifers and enrichment of novel symbionts in the deep terrestrial subsurface.</title>
        <authorList>
            <person name="Probst A.J."/>
            <person name="Ladd B."/>
            <person name="Jarett J.K."/>
            <person name="Geller-Mcgrath D.E."/>
            <person name="Sieber C.M.K."/>
            <person name="Emerson J.B."/>
            <person name="Anantharaman K."/>
            <person name="Thomas B.C."/>
            <person name="Malmstrom R."/>
            <person name="Stieglmeier M."/>
            <person name="Klingl A."/>
            <person name="Woyke T."/>
            <person name="Ryan C.M."/>
            <person name="Banfield J.F."/>
        </authorList>
    </citation>
    <scope>NUCLEOTIDE SEQUENCE [LARGE SCALE GENOMIC DNA]</scope>
</reference>
<feature type="transmembrane region" description="Helical" evidence="8">
    <location>
        <begin position="88"/>
        <end position="109"/>
    </location>
</feature>
<dbReference type="Pfam" id="PF02366">
    <property type="entry name" value="PMT"/>
    <property type="match status" value="1"/>
</dbReference>
<feature type="transmembrane region" description="Helical" evidence="8">
    <location>
        <begin position="277"/>
        <end position="301"/>
    </location>
</feature>
<keyword evidence="6 8" id="KW-1133">Transmembrane helix</keyword>
<feature type="domain" description="ArnT-like N-terminal" evidence="9">
    <location>
        <begin position="83"/>
        <end position="230"/>
    </location>
</feature>
<dbReference type="AlphaFoldDB" id="A0A2H0WN06"/>
<dbReference type="InterPro" id="IPR050297">
    <property type="entry name" value="LipidA_mod_glycosyltrf_83"/>
</dbReference>
<feature type="transmembrane region" description="Helical" evidence="8">
    <location>
        <begin position="364"/>
        <end position="388"/>
    </location>
</feature>
<name>A0A2H0WN06_9BACT</name>
<proteinExistence type="predicted"/>
<dbReference type="GO" id="GO:0006493">
    <property type="term" value="P:protein O-linked glycosylation"/>
    <property type="evidence" value="ECO:0007669"/>
    <property type="project" value="InterPro"/>
</dbReference>
<dbReference type="GO" id="GO:0016763">
    <property type="term" value="F:pentosyltransferase activity"/>
    <property type="evidence" value="ECO:0007669"/>
    <property type="project" value="TreeGrafter"/>
</dbReference>
<evidence type="ECO:0000313" key="11">
    <source>
        <dbReference type="Proteomes" id="UP000230033"/>
    </source>
</evidence>
<dbReference type="PANTHER" id="PTHR33908:SF11">
    <property type="entry name" value="MEMBRANE PROTEIN"/>
    <property type="match status" value="1"/>
</dbReference>
<keyword evidence="7 8" id="KW-0472">Membrane</keyword>
<feature type="transmembrane region" description="Helical" evidence="8">
    <location>
        <begin position="313"/>
        <end position="335"/>
    </location>
</feature>
<dbReference type="InterPro" id="IPR003342">
    <property type="entry name" value="ArnT-like_N"/>
</dbReference>
<evidence type="ECO:0000256" key="2">
    <source>
        <dbReference type="ARBA" id="ARBA00022475"/>
    </source>
</evidence>
<evidence type="ECO:0000256" key="6">
    <source>
        <dbReference type="ARBA" id="ARBA00022989"/>
    </source>
</evidence>
<gene>
    <name evidence="10" type="ORF">COT65_01055</name>
</gene>
<keyword evidence="4" id="KW-0808">Transferase</keyword>
<evidence type="ECO:0000256" key="4">
    <source>
        <dbReference type="ARBA" id="ARBA00022679"/>
    </source>
</evidence>
<evidence type="ECO:0000259" key="9">
    <source>
        <dbReference type="Pfam" id="PF02366"/>
    </source>
</evidence>
<comment type="caution">
    <text evidence="10">The sequence shown here is derived from an EMBL/GenBank/DDBJ whole genome shotgun (WGS) entry which is preliminary data.</text>
</comment>
<sequence>MWPKKFWLLGILFLGAVLRFYKLDWGEGNFFHPDEYHIAGAVSRLSFPSQMNPHLFTYGSFTVYLIYFTKLALAALHLKIFNLDPILLGRFYSALFSTLTIAVVFLITQKLVKNNWGPCLAALLTTLTPGLIQQAHFATPESILTFWLLTTLYLVLTWHEQKKLKFLYLAAGALGLALATKVVAAFLLPILIIPSQNLLRLFKQPKKLILYSIKLVVLPLLVMGLIFFLVFPYAVLDYQAFRGSMNYETGVGEGNPVVFYTRQFINTVPVIFQIQKIFPYALGPAVEIMGILGFLAICFALAKTTFRKKFSIFNFQFSIFVIAFLLYFLPSAFLFAKWTRFMAPIFPFFAIFTAYLVSRVKNRIFLVISYSLLVVSFLWTMAFFSIYLQPDIRVAATDWTKTNLPAAATIFTEQGNMIEAPMGGNFKKLSLDFYGLEENPEIRQLVPEYLAQADYFIVQSRRLFTNHQRLPALYPQTARFYDLLFSGALGFEKIKKFNSFPKLEIGNLKLEIRDEIAEETWSVFDHPVIRIYQKMIPLSKQDYEQILKI</sequence>
<feature type="transmembrane region" description="Helical" evidence="8">
    <location>
        <begin position="215"/>
        <end position="236"/>
    </location>
</feature>
<feature type="transmembrane region" description="Helical" evidence="8">
    <location>
        <begin position="166"/>
        <end position="194"/>
    </location>
</feature>
<dbReference type="Proteomes" id="UP000230033">
    <property type="component" value="Unassembled WGS sequence"/>
</dbReference>
<evidence type="ECO:0000256" key="1">
    <source>
        <dbReference type="ARBA" id="ARBA00004651"/>
    </source>
</evidence>